<dbReference type="RefSeq" id="WP_290246640.1">
    <property type="nucleotide sequence ID" value="NZ_JAUFQT010000001.1"/>
</dbReference>
<feature type="transmembrane region" description="Helical" evidence="5">
    <location>
        <begin position="49"/>
        <end position="72"/>
    </location>
</feature>
<dbReference type="InterPro" id="IPR004481">
    <property type="entry name" value="K/Na/Ca-exchanger"/>
</dbReference>
<feature type="transmembrane region" description="Helical" evidence="5">
    <location>
        <begin position="327"/>
        <end position="345"/>
    </location>
</feature>
<evidence type="ECO:0000313" key="8">
    <source>
        <dbReference type="Proteomes" id="UP001589654"/>
    </source>
</evidence>
<feature type="transmembrane region" description="Helical" evidence="5">
    <location>
        <begin position="231"/>
        <end position="253"/>
    </location>
</feature>
<evidence type="ECO:0000313" key="7">
    <source>
        <dbReference type="EMBL" id="MFB9211398.1"/>
    </source>
</evidence>
<comment type="subcellular location">
    <subcellularLocation>
        <location evidence="1">Membrane</location>
        <topology evidence="1">Multi-pass membrane protein</topology>
    </subcellularLocation>
</comment>
<dbReference type="PANTHER" id="PTHR10846">
    <property type="entry name" value="SODIUM/POTASSIUM/CALCIUM EXCHANGER"/>
    <property type="match status" value="1"/>
</dbReference>
<organism evidence="7 8">
    <name type="scientific">Echinicola jeungdonensis</name>
    <dbReference type="NCBI Taxonomy" id="709343"/>
    <lineage>
        <taxon>Bacteria</taxon>
        <taxon>Pseudomonadati</taxon>
        <taxon>Bacteroidota</taxon>
        <taxon>Cytophagia</taxon>
        <taxon>Cytophagales</taxon>
        <taxon>Cyclobacteriaceae</taxon>
        <taxon>Echinicola</taxon>
    </lineage>
</organism>
<feature type="transmembrane region" description="Helical" evidence="5">
    <location>
        <begin position="296"/>
        <end position="315"/>
    </location>
</feature>
<feature type="transmembrane region" description="Helical" evidence="5">
    <location>
        <begin position="196"/>
        <end position="219"/>
    </location>
</feature>
<evidence type="ECO:0000256" key="3">
    <source>
        <dbReference type="ARBA" id="ARBA00022989"/>
    </source>
</evidence>
<feature type="transmembrane region" description="Helical" evidence="5">
    <location>
        <begin position="265"/>
        <end position="284"/>
    </location>
</feature>
<feature type="transmembrane region" description="Helical" evidence="5">
    <location>
        <begin position="113"/>
        <end position="135"/>
    </location>
</feature>
<feature type="transmembrane region" description="Helical" evidence="5">
    <location>
        <begin position="141"/>
        <end position="161"/>
    </location>
</feature>
<evidence type="ECO:0000259" key="6">
    <source>
        <dbReference type="Pfam" id="PF01699"/>
    </source>
</evidence>
<keyword evidence="2 5" id="KW-0812">Transmembrane</keyword>
<dbReference type="Proteomes" id="UP001589654">
    <property type="component" value="Unassembled WGS sequence"/>
</dbReference>
<evidence type="ECO:0000256" key="5">
    <source>
        <dbReference type="SAM" id="Phobius"/>
    </source>
</evidence>
<dbReference type="EMBL" id="JBHMEW010000048">
    <property type="protein sequence ID" value="MFB9211398.1"/>
    <property type="molecule type" value="Genomic_DNA"/>
</dbReference>
<proteinExistence type="predicted"/>
<dbReference type="InterPro" id="IPR004837">
    <property type="entry name" value="NaCa_Exmemb"/>
</dbReference>
<name>A0ABV5J524_9BACT</name>
<reference evidence="7 8" key="1">
    <citation type="submission" date="2024-09" db="EMBL/GenBank/DDBJ databases">
        <authorList>
            <person name="Sun Q."/>
            <person name="Mori K."/>
        </authorList>
    </citation>
    <scope>NUCLEOTIDE SEQUENCE [LARGE SCALE GENOMIC DNA]</scope>
    <source>
        <strain evidence="7 8">CECT 7682</strain>
    </source>
</reference>
<evidence type="ECO:0000256" key="2">
    <source>
        <dbReference type="ARBA" id="ARBA00022692"/>
    </source>
</evidence>
<dbReference type="PANTHER" id="PTHR10846:SF8">
    <property type="entry name" value="INNER MEMBRANE PROTEIN YRBG"/>
    <property type="match status" value="1"/>
</dbReference>
<feature type="domain" description="Sodium/calcium exchanger membrane region" evidence="6">
    <location>
        <begin position="196"/>
        <end position="337"/>
    </location>
</feature>
<feature type="domain" description="Sodium/calcium exchanger membrane region" evidence="6">
    <location>
        <begin position="14"/>
        <end position="154"/>
    </location>
</feature>
<protein>
    <submittedName>
        <fullName evidence="7">Sodium:calcium antiporter</fullName>
    </submittedName>
</protein>
<dbReference type="InterPro" id="IPR044880">
    <property type="entry name" value="NCX_ion-bd_dom_sf"/>
</dbReference>
<dbReference type="Pfam" id="PF01699">
    <property type="entry name" value="Na_Ca_ex"/>
    <property type="match status" value="2"/>
</dbReference>
<evidence type="ECO:0000256" key="1">
    <source>
        <dbReference type="ARBA" id="ARBA00004141"/>
    </source>
</evidence>
<feature type="transmembrane region" description="Helical" evidence="5">
    <location>
        <begin position="78"/>
        <end position="101"/>
    </location>
</feature>
<sequence>MSILKAITDSLELSVITFILMSIVIAIAGTKLTKVADKLADITGIGEAFMGGVMLGAMTSLPGSVTSISVAIKGFPELAVSNGLGGIVAQTAFIGIADIAYKKANLEHASASIANLMFGVLLILLLAFILIVSAMPEYHIIGIHPASFLLIFIYLAGLRMVRSAQKFPMWRPRITSDTEEDESNHDFVSKAKTRKLWVIFSVLAITVAFAGFMVAQTGVSLAEKTGFSETFVGTFFTAISTSLPELMVSVAAVRQRAVTLAVSNIIGGNAYDVLFVSFSDFAYTEGSIYHEFSGELIFVLALTIFMNAILILGMLDRETKGFAKIGWEGVLILFSFVSGFVVLYLW</sequence>
<keyword evidence="3 5" id="KW-1133">Transmembrane helix</keyword>
<comment type="caution">
    <text evidence="7">The sequence shown here is derived from an EMBL/GenBank/DDBJ whole genome shotgun (WGS) entry which is preliminary data.</text>
</comment>
<dbReference type="Gene3D" id="1.20.1420.30">
    <property type="entry name" value="NCX, central ion-binding region"/>
    <property type="match status" value="2"/>
</dbReference>
<accession>A0ABV5J524</accession>
<keyword evidence="4 5" id="KW-0472">Membrane</keyword>
<feature type="transmembrane region" description="Helical" evidence="5">
    <location>
        <begin position="6"/>
        <end position="28"/>
    </location>
</feature>
<evidence type="ECO:0000256" key="4">
    <source>
        <dbReference type="ARBA" id="ARBA00023136"/>
    </source>
</evidence>
<keyword evidence="8" id="KW-1185">Reference proteome</keyword>
<gene>
    <name evidence="7" type="ORF">ACFFUR_06250</name>
</gene>